<dbReference type="PANTHER" id="PTHR43856">
    <property type="entry name" value="CARDIOLIPIN HYDROLASE"/>
    <property type="match status" value="1"/>
</dbReference>
<dbReference type="EC" id="3.1.4.4" evidence="3"/>
<evidence type="ECO:0000256" key="5">
    <source>
        <dbReference type="ARBA" id="ARBA00022963"/>
    </source>
</evidence>
<dbReference type="GO" id="GO:0004630">
    <property type="term" value="F:phospholipase D activity"/>
    <property type="evidence" value="ECO:0007669"/>
    <property type="project" value="UniProtKB-EC"/>
</dbReference>
<evidence type="ECO:0000256" key="7">
    <source>
        <dbReference type="SAM" id="SignalP"/>
    </source>
</evidence>
<evidence type="ECO:0000256" key="3">
    <source>
        <dbReference type="ARBA" id="ARBA00012027"/>
    </source>
</evidence>
<dbReference type="InterPro" id="IPR051406">
    <property type="entry name" value="PLD_domain"/>
</dbReference>
<dbReference type="RefSeq" id="WP_093850118.1">
    <property type="nucleotide sequence ID" value="NZ_FOSG01000009.1"/>
</dbReference>
<accession>A0A1I4CTJ3</accession>
<evidence type="ECO:0000256" key="2">
    <source>
        <dbReference type="ARBA" id="ARBA00008664"/>
    </source>
</evidence>
<feature type="domain" description="Phospholipase D-like" evidence="8">
    <location>
        <begin position="261"/>
        <end position="377"/>
    </location>
</feature>
<keyword evidence="5" id="KW-0442">Lipid degradation</keyword>
<evidence type="ECO:0000313" key="10">
    <source>
        <dbReference type="Proteomes" id="UP000198928"/>
    </source>
</evidence>
<dbReference type="OrthoDB" id="3740959at2"/>
<dbReference type="PANTHER" id="PTHR43856:SF1">
    <property type="entry name" value="MITOCHONDRIAL CARDIOLIPIN HYDROLASE"/>
    <property type="match status" value="1"/>
</dbReference>
<evidence type="ECO:0000256" key="6">
    <source>
        <dbReference type="ARBA" id="ARBA00023098"/>
    </source>
</evidence>
<keyword evidence="7" id="KW-0732">Signal</keyword>
<name>A0A1I4CTJ3_9ACTN</name>
<dbReference type="Proteomes" id="UP000198928">
    <property type="component" value="Unassembled WGS sequence"/>
</dbReference>
<evidence type="ECO:0000259" key="8">
    <source>
        <dbReference type="Pfam" id="PF13091"/>
    </source>
</evidence>
<sequence>MNPITGRIVTTALLLGALLAPAGAAAADGEVAAPVTTGAVFNDPQGTTARKNAVKDHIIGAVNATQSGRTIRAALYALADQDYADALIAAHDRGVQVRVVLDSKYADRSAARSVRTALGGDTSGGSWARVCTEGRACIADAPADVNPINHNKFFTFSRIGSAGEAEDVVIQTSANQTSLNVEKYWNNAYTVVGNTGLYSAYVSYFDDLAAMRKDGDYFRQGKVGTEKYYFFPQATGDVVVDVLDNVTCTGNTSVGSASHKTVIRVSAFALHRDAVARKLRALADQDCWVEVVYADSNDVGIMQGHRRLKLYRLDTADGYLVHSKYLTVEGNYAGHPDTKWTFTGSHNLDHSSLRENDEALLRLEGAVPHDAYKRNFLDMRAVATPVG</sequence>
<proteinExistence type="inferred from homology"/>
<keyword evidence="10" id="KW-1185">Reference proteome</keyword>
<keyword evidence="4" id="KW-0378">Hydrolase</keyword>
<feature type="chain" id="PRO_5011607012" description="phospholipase D" evidence="7">
    <location>
        <begin position="27"/>
        <end position="387"/>
    </location>
</feature>
<protein>
    <recommendedName>
        <fullName evidence="3">phospholipase D</fullName>
        <ecNumber evidence="3">3.1.4.4</ecNumber>
    </recommendedName>
</protein>
<organism evidence="9 10">
    <name type="scientific">Streptomyces pini</name>
    <dbReference type="NCBI Taxonomy" id="1520580"/>
    <lineage>
        <taxon>Bacteria</taxon>
        <taxon>Bacillati</taxon>
        <taxon>Actinomycetota</taxon>
        <taxon>Actinomycetes</taxon>
        <taxon>Kitasatosporales</taxon>
        <taxon>Streptomycetaceae</taxon>
        <taxon>Streptomyces</taxon>
    </lineage>
</organism>
<dbReference type="GO" id="GO:0016042">
    <property type="term" value="P:lipid catabolic process"/>
    <property type="evidence" value="ECO:0007669"/>
    <property type="project" value="UniProtKB-KW"/>
</dbReference>
<dbReference type="Gene3D" id="3.30.870.10">
    <property type="entry name" value="Endonuclease Chain A"/>
    <property type="match status" value="2"/>
</dbReference>
<gene>
    <name evidence="9" type="ORF">SAMN05192584_109104</name>
</gene>
<dbReference type="EMBL" id="FOSG01000009">
    <property type="protein sequence ID" value="SFK83557.1"/>
    <property type="molecule type" value="Genomic_DNA"/>
</dbReference>
<dbReference type="InterPro" id="IPR025202">
    <property type="entry name" value="PLD-like_dom"/>
</dbReference>
<keyword evidence="6" id="KW-0443">Lipid metabolism</keyword>
<dbReference type="AlphaFoldDB" id="A0A1I4CTJ3"/>
<comment type="catalytic activity">
    <reaction evidence="1">
        <text>a 1,2-diacyl-sn-glycero-3-phosphocholine + H2O = a 1,2-diacyl-sn-glycero-3-phosphate + choline + H(+)</text>
        <dbReference type="Rhea" id="RHEA:14445"/>
        <dbReference type="ChEBI" id="CHEBI:15354"/>
        <dbReference type="ChEBI" id="CHEBI:15377"/>
        <dbReference type="ChEBI" id="CHEBI:15378"/>
        <dbReference type="ChEBI" id="CHEBI:57643"/>
        <dbReference type="ChEBI" id="CHEBI:58608"/>
        <dbReference type="EC" id="3.1.4.4"/>
    </reaction>
</comment>
<reference evidence="10" key="1">
    <citation type="submission" date="2016-10" db="EMBL/GenBank/DDBJ databases">
        <authorList>
            <person name="Varghese N."/>
            <person name="Submissions S."/>
        </authorList>
    </citation>
    <scope>NUCLEOTIDE SEQUENCE [LARGE SCALE GENOMIC DNA]</scope>
    <source>
        <strain evidence="10">PL19</strain>
    </source>
</reference>
<dbReference type="Pfam" id="PF13091">
    <property type="entry name" value="PLDc_2"/>
    <property type="match status" value="2"/>
</dbReference>
<evidence type="ECO:0000256" key="4">
    <source>
        <dbReference type="ARBA" id="ARBA00022801"/>
    </source>
</evidence>
<comment type="similarity">
    <text evidence="2">Belongs to the phospholipase D family.</text>
</comment>
<feature type="signal peptide" evidence="7">
    <location>
        <begin position="1"/>
        <end position="26"/>
    </location>
</feature>
<dbReference type="GO" id="GO:0016891">
    <property type="term" value="F:RNA endonuclease activity producing 5'-phosphomonoesters, hydrolytic mechanism"/>
    <property type="evidence" value="ECO:0007669"/>
    <property type="project" value="TreeGrafter"/>
</dbReference>
<evidence type="ECO:0000256" key="1">
    <source>
        <dbReference type="ARBA" id="ARBA00000798"/>
    </source>
</evidence>
<evidence type="ECO:0000313" key="9">
    <source>
        <dbReference type="EMBL" id="SFK83557.1"/>
    </source>
</evidence>
<feature type="domain" description="Phospholipase D-like" evidence="8">
    <location>
        <begin position="66"/>
        <end position="206"/>
    </location>
</feature>
<dbReference type="SUPFAM" id="SSF56024">
    <property type="entry name" value="Phospholipase D/nuclease"/>
    <property type="match status" value="2"/>
</dbReference>